<dbReference type="RefSeq" id="WP_367973098.1">
    <property type="nucleotide sequence ID" value="NZ_JBFPEQ010000001.1"/>
</dbReference>
<protein>
    <submittedName>
        <fullName evidence="2">Uncharacterized protein</fullName>
    </submittedName>
</protein>
<name>A0ABV3S143_9LACO</name>
<feature type="transmembrane region" description="Helical" evidence="1">
    <location>
        <begin position="36"/>
        <end position="60"/>
    </location>
</feature>
<evidence type="ECO:0000313" key="3">
    <source>
        <dbReference type="Proteomes" id="UP001556617"/>
    </source>
</evidence>
<dbReference type="EMBL" id="JBFPER010000001">
    <property type="protein sequence ID" value="MEX0379813.1"/>
    <property type="molecule type" value="Genomic_DNA"/>
</dbReference>
<gene>
    <name evidence="2" type="ORF">AB3K24_00350</name>
</gene>
<dbReference type="Proteomes" id="UP001556617">
    <property type="component" value="Unassembled WGS sequence"/>
</dbReference>
<comment type="caution">
    <text evidence="2">The sequence shown here is derived from an EMBL/GenBank/DDBJ whole genome shotgun (WGS) entry which is preliminary data.</text>
</comment>
<accession>A0ABV3S143</accession>
<keyword evidence="1" id="KW-0472">Membrane</keyword>
<feature type="transmembrane region" description="Helical" evidence="1">
    <location>
        <begin position="12"/>
        <end position="30"/>
    </location>
</feature>
<keyword evidence="1" id="KW-1133">Transmembrane helix</keyword>
<keyword evidence="3" id="KW-1185">Reference proteome</keyword>
<evidence type="ECO:0000256" key="1">
    <source>
        <dbReference type="SAM" id="Phobius"/>
    </source>
</evidence>
<proteinExistence type="predicted"/>
<reference evidence="2 3" key="1">
    <citation type="submission" date="2024-07" db="EMBL/GenBank/DDBJ databases">
        <authorList>
            <person name="Yun M."/>
        </authorList>
    </citation>
    <scope>NUCLEOTIDE SEQUENCE [LARGE SCALE GENOMIC DNA]</scope>
    <source>
        <strain evidence="2 3">MS01</strain>
    </source>
</reference>
<evidence type="ECO:0000313" key="2">
    <source>
        <dbReference type="EMBL" id="MEX0379813.1"/>
    </source>
</evidence>
<keyword evidence="1" id="KW-0812">Transmembrane</keyword>
<organism evidence="2 3">
    <name type="scientific">Leuconostoc aquikimchii</name>
    <dbReference type="NCBI Taxonomy" id="3236804"/>
    <lineage>
        <taxon>Bacteria</taxon>
        <taxon>Bacillati</taxon>
        <taxon>Bacillota</taxon>
        <taxon>Bacilli</taxon>
        <taxon>Lactobacillales</taxon>
        <taxon>Lactobacillaceae</taxon>
        <taxon>Leuconostoc</taxon>
    </lineage>
</organism>
<sequence length="75" mass="8459">MIMRKSVICKIAVKDAGMALAGILQIMIFVSSVQTFLLLAGLIIISVFIFYMLDILFLSYTHSGKKRVDKYTKKL</sequence>